<dbReference type="InterPro" id="IPR016181">
    <property type="entry name" value="Acyl_CoA_acyltransferase"/>
</dbReference>
<dbReference type="RefSeq" id="WP_229784788.1">
    <property type="nucleotide sequence ID" value="NZ_BMPE01000016.1"/>
</dbReference>
<dbReference type="InterPro" id="IPR050832">
    <property type="entry name" value="Bact_Acetyltransf"/>
</dbReference>
<sequence>MPSAADLARGAPVVVRARRPADLSTLVQVLRDVHGAVGYPSVWPDDPAAFVAGPGGETAEAWVAERAGQVVGQVLLAPLPDPHPDWAVRADLPAGTLEVKRLFVYPGAQRSGAARALLTHVLREVQARDVGAALQVNEHSAPAVRLYERGGWRFRTRTRAAWTDPDGTHPWVRVYTSPGT</sequence>
<evidence type="ECO:0000313" key="5">
    <source>
        <dbReference type="Proteomes" id="UP000604341"/>
    </source>
</evidence>
<dbReference type="Pfam" id="PF00583">
    <property type="entry name" value="Acetyltransf_1"/>
    <property type="match status" value="1"/>
</dbReference>
<gene>
    <name evidence="4" type="ORF">GCM10010844_35210</name>
</gene>
<keyword evidence="1" id="KW-0808">Transferase</keyword>
<evidence type="ECO:0000259" key="3">
    <source>
        <dbReference type="PROSITE" id="PS51186"/>
    </source>
</evidence>
<accession>A0ABQ2FPB2</accession>
<dbReference type="PROSITE" id="PS51186">
    <property type="entry name" value="GNAT"/>
    <property type="match status" value="1"/>
</dbReference>
<evidence type="ECO:0000313" key="4">
    <source>
        <dbReference type="EMBL" id="GGL13327.1"/>
    </source>
</evidence>
<keyword evidence="2" id="KW-0012">Acyltransferase</keyword>
<dbReference type="PANTHER" id="PTHR43877:SF2">
    <property type="entry name" value="AMINOALKYLPHOSPHONATE N-ACETYLTRANSFERASE-RELATED"/>
    <property type="match status" value="1"/>
</dbReference>
<name>A0ABQ2FPB2_9DEIO</name>
<dbReference type="PANTHER" id="PTHR43877">
    <property type="entry name" value="AMINOALKYLPHOSPHONATE N-ACETYLTRANSFERASE-RELATED-RELATED"/>
    <property type="match status" value="1"/>
</dbReference>
<feature type="domain" description="N-acetyltransferase" evidence="3">
    <location>
        <begin position="13"/>
        <end position="175"/>
    </location>
</feature>
<dbReference type="InterPro" id="IPR000182">
    <property type="entry name" value="GNAT_dom"/>
</dbReference>
<comment type="caution">
    <text evidence="4">The sequence shown here is derived from an EMBL/GenBank/DDBJ whole genome shotgun (WGS) entry which is preliminary data.</text>
</comment>
<dbReference type="Gene3D" id="3.40.630.30">
    <property type="match status" value="1"/>
</dbReference>
<dbReference type="EMBL" id="BMPE01000016">
    <property type="protein sequence ID" value="GGL13327.1"/>
    <property type="molecule type" value="Genomic_DNA"/>
</dbReference>
<dbReference type="Proteomes" id="UP000604341">
    <property type="component" value="Unassembled WGS sequence"/>
</dbReference>
<evidence type="ECO:0000256" key="2">
    <source>
        <dbReference type="ARBA" id="ARBA00023315"/>
    </source>
</evidence>
<keyword evidence="5" id="KW-1185">Reference proteome</keyword>
<organism evidence="4 5">
    <name type="scientific">Deinococcus radiotolerans</name>
    <dbReference type="NCBI Taxonomy" id="1309407"/>
    <lineage>
        <taxon>Bacteria</taxon>
        <taxon>Thermotogati</taxon>
        <taxon>Deinococcota</taxon>
        <taxon>Deinococci</taxon>
        <taxon>Deinococcales</taxon>
        <taxon>Deinococcaceae</taxon>
        <taxon>Deinococcus</taxon>
    </lineage>
</organism>
<reference evidence="5" key="1">
    <citation type="journal article" date="2019" name="Int. J. Syst. Evol. Microbiol.">
        <title>The Global Catalogue of Microorganisms (GCM) 10K type strain sequencing project: providing services to taxonomists for standard genome sequencing and annotation.</title>
        <authorList>
            <consortium name="The Broad Institute Genomics Platform"/>
            <consortium name="The Broad Institute Genome Sequencing Center for Infectious Disease"/>
            <person name="Wu L."/>
            <person name="Ma J."/>
        </authorList>
    </citation>
    <scope>NUCLEOTIDE SEQUENCE [LARGE SCALE GENOMIC DNA]</scope>
    <source>
        <strain evidence="5">JCM 19173</strain>
    </source>
</reference>
<dbReference type="SUPFAM" id="SSF55729">
    <property type="entry name" value="Acyl-CoA N-acyltransferases (Nat)"/>
    <property type="match status" value="1"/>
</dbReference>
<evidence type="ECO:0000256" key="1">
    <source>
        <dbReference type="ARBA" id="ARBA00022679"/>
    </source>
</evidence>
<dbReference type="CDD" id="cd04301">
    <property type="entry name" value="NAT_SF"/>
    <property type="match status" value="1"/>
</dbReference>
<proteinExistence type="predicted"/>
<protein>
    <submittedName>
        <fullName evidence="4">GNAT family N-acetyltransferase</fullName>
    </submittedName>
</protein>